<evidence type="ECO:0000313" key="2">
    <source>
        <dbReference type="EMBL" id="RWR84411.1"/>
    </source>
</evidence>
<keyword evidence="3" id="KW-1185">Reference proteome</keyword>
<dbReference type="OrthoDB" id="1886721at2759"/>
<dbReference type="PANTHER" id="PTHR34379:SF6">
    <property type="entry name" value="PROTEIN 3F"/>
    <property type="match status" value="1"/>
</dbReference>
<protein>
    <submittedName>
        <fullName evidence="2">60S ribosomal protein L44</fullName>
    </submittedName>
</protein>
<keyword evidence="1" id="KW-0812">Transmembrane</keyword>
<organism evidence="2 3">
    <name type="scientific">Cinnamomum micranthum f. kanehirae</name>
    <dbReference type="NCBI Taxonomy" id="337451"/>
    <lineage>
        <taxon>Eukaryota</taxon>
        <taxon>Viridiplantae</taxon>
        <taxon>Streptophyta</taxon>
        <taxon>Embryophyta</taxon>
        <taxon>Tracheophyta</taxon>
        <taxon>Spermatophyta</taxon>
        <taxon>Magnoliopsida</taxon>
        <taxon>Magnoliidae</taxon>
        <taxon>Laurales</taxon>
        <taxon>Lauraceae</taxon>
        <taxon>Cinnamomum</taxon>
    </lineage>
</organism>
<reference evidence="2 3" key="1">
    <citation type="journal article" date="2019" name="Nat. Plants">
        <title>Stout camphor tree genome fills gaps in understanding of flowering plant genome evolution.</title>
        <authorList>
            <person name="Chaw S.M."/>
            <person name="Liu Y.C."/>
            <person name="Wu Y.W."/>
            <person name="Wang H.Y."/>
            <person name="Lin C.I."/>
            <person name="Wu C.S."/>
            <person name="Ke H.M."/>
            <person name="Chang L.Y."/>
            <person name="Hsu C.Y."/>
            <person name="Yang H.T."/>
            <person name="Sudianto E."/>
            <person name="Hsu M.H."/>
            <person name="Wu K.P."/>
            <person name="Wang L.N."/>
            <person name="Leebens-Mack J.H."/>
            <person name="Tsai I.J."/>
        </authorList>
    </citation>
    <scope>NUCLEOTIDE SEQUENCE [LARGE SCALE GENOMIC DNA]</scope>
    <source>
        <strain evidence="3">cv. Chaw 1501</strain>
        <tissue evidence="2">Young leaves</tissue>
    </source>
</reference>
<keyword evidence="1" id="KW-1133">Transmembrane helix</keyword>
<keyword evidence="2" id="KW-0687">Ribonucleoprotein</keyword>
<keyword evidence="2" id="KW-0689">Ribosomal protein</keyword>
<name>A0A3S3QFP2_9MAGN</name>
<feature type="transmembrane region" description="Helical" evidence="1">
    <location>
        <begin position="148"/>
        <end position="175"/>
    </location>
</feature>
<proteinExistence type="predicted"/>
<dbReference type="PANTHER" id="PTHR34379">
    <property type="entry name" value="OS07G0553800 PROTEIN"/>
    <property type="match status" value="1"/>
</dbReference>
<evidence type="ECO:0000256" key="1">
    <source>
        <dbReference type="SAM" id="Phobius"/>
    </source>
</evidence>
<dbReference type="Proteomes" id="UP000283530">
    <property type="component" value="Unassembled WGS sequence"/>
</dbReference>
<dbReference type="GO" id="GO:0005840">
    <property type="term" value="C:ribosome"/>
    <property type="evidence" value="ECO:0007669"/>
    <property type="project" value="UniProtKB-KW"/>
</dbReference>
<accession>A0A3S3QFP2</accession>
<evidence type="ECO:0000313" key="3">
    <source>
        <dbReference type="Proteomes" id="UP000283530"/>
    </source>
</evidence>
<dbReference type="EMBL" id="QPKB01000005">
    <property type="protein sequence ID" value="RWR84411.1"/>
    <property type="molecule type" value="Genomic_DNA"/>
</dbReference>
<keyword evidence="1" id="KW-0472">Membrane</keyword>
<gene>
    <name evidence="2" type="ORF">CKAN_01322300</name>
</gene>
<comment type="caution">
    <text evidence="2">The sequence shown here is derived from an EMBL/GenBank/DDBJ whole genome shotgun (WGS) entry which is preliminary data.</text>
</comment>
<dbReference type="AlphaFoldDB" id="A0A3S3QFP2"/>
<dbReference type="InterPro" id="IPR040411">
    <property type="entry name" value="At5g23160-like"/>
</dbReference>
<sequence length="216" mass="24284">MKTRGSKNRFFVCFRPVDAESSRHRTVSAANPKSSSRERVLTCIPVAGDDLIPEILAAEKSDAAVAVHRNRTRILHRNLFRILRSVISESPPQMKHRDGNESNGPPIKSETIVSARIQIPSEKLVSETLQKSLAPPEKRRGNYNPATLLYLLVVSFSVLVVWGRLCAILCTSTWLCFVPRSVDETTKLQARGERECKKKVVTEDVSCRQQRCSNRS</sequence>